<name>A0ABS2DFN4_9BACI</name>
<organism evidence="2 3">
    <name type="scientific">Bacillus suaedaesalsae</name>
    <dbReference type="NCBI Taxonomy" id="2810349"/>
    <lineage>
        <taxon>Bacteria</taxon>
        <taxon>Bacillati</taxon>
        <taxon>Bacillota</taxon>
        <taxon>Bacilli</taxon>
        <taxon>Bacillales</taxon>
        <taxon>Bacillaceae</taxon>
        <taxon>Bacillus</taxon>
    </lineage>
</organism>
<dbReference type="Proteomes" id="UP001518925">
    <property type="component" value="Unassembled WGS sequence"/>
</dbReference>
<comment type="caution">
    <text evidence="2">The sequence shown here is derived from an EMBL/GenBank/DDBJ whole genome shotgun (WGS) entry which is preliminary data.</text>
</comment>
<evidence type="ECO:0000313" key="2">
    <source>
        <dbReference type="EMBL" id="MBM6617288.1"/>
    </source>
</evidence>
<reference evidence="2 3" key="1">
    <citation type="submission" date="2021-02" db="EMBL/GenBank/DDBJ databases">
        <title>Bacillus sp. RD4P76, an endophyte from a halophyte.</title>
        <authorList>
            <person name="Sun J.-Q."/>
        </authorList>
    </citation>
    <scope>NUCLEOTIDE SEQUENCE [LARGE SCALE GENOMIC DNA]</scope>
    <source>
        <strain evidence="2 3">RD4P76</strain>
    </source>
</reference>
<accession>A0ABS2DFN4</accession>
<protein>
    <submittedName>
        <fullName evidence="2">TniQ family protein</fullName>
    </submittedName>
</protein>
<evidence type="ECO:0000313" key="3">
    <source>
        <dbReference type="Proteomes" id="UP001518925"/>
    </source>
</evidence>
<dbReference type="InterPro" id="IPR009492">
    <property type="entry name" value="TniQ"/>
</dbReference>
<dbReference type="EMBL" id="JAFELM010000021">
    <property type="protein sequence ID" value="MBM6617288.1"/>
    <property type="molecule type" value="Genomic_DNA"/>
</dbReference>
<proteinExistence type="predicted"/>
<dbReference type="RefSeq" id="WP_204202667.1">
    <property type="nucleotide sequence ID" value="NZ_JAFELM010000021.1"/>
</dbReference>
<feature type="domain" description="TniQ" evidence="1">
    <location>
        <begin position="6"/>
        <end position="124"/>
    </location>
</feature>
<evidence type="ECO:0000259" key="1">
    <source>
        <dbReference type="Pfam" id="PF06527"/>
    </source>
</evidence>
<keyword evidence="3" id="KW-1185">Reference proteome</keyword>
<gene>
    <name evidence="2" type="ORF">JR050_06315</name>
</gene>
<sequence length="626" mass="73568">MKLVNRPKMLQDESLSSYIFRLSKENYYSSPDGIAKEIGISWFDCHANNFTLDSCELLSKLCDNSCQELFYSSINSLGLFEEEPLIKMSLLKSRIKYCSECIKDKTHHQKLWALNPICICVNHGGYLLEKCQGCHRKITIKNLMEGKCSNCKFKFKEAEMKSVEMEGLLYKSQSEILRIFKGQQSELFKGLSLINFMYFIKAHLYLLEGLASKTSQEKVDIEVITNDHKYFDNAKFADVLANIYWIHSNFPQNFYTVLDEFFELPFEVRRRRKSEFEKILDRYGNRLEVIKKEYLRYQEQLISIGNVPRNIECFNKEASEKVKQDFLTKKQLRIEYNLTREEVEELCSTIKPNVFKRGNNKVFQFSKNGIENTVISFKKNIDNLITKKEVACILGVHIDQIAQLADKQLIREVTSHKRNCVCKKSVKTLLESFEIRELEVVSESHISFKRILEKYVTSGISIVHIIKALKEKKLTGYVHSNNSKIANYYFLIDEIKKFLDEFWKKKKCQVGYQLADVCKKLNMVERTIHKLVKHGLLSPINVTKSKNGRIVYFFNNEEIDTFAEKFITVKKASLLYNIDQNRLRRIVYKEKLENYLKDICPKKILLDKEEVDRIMRESYLQISVEK</sequence>
<dbReference type="Pfam" id="PF06527">
    <property type="entry name" value="TniQ"/>
    <property type="match status" value="1"/>
</dbReference>